<sequence length="467" mass="50625">MEKEVKIAEKEEDDAASKGESSVDMSNSSPAKRGTGRPKGSKKLQVCVTDVNLMELVSGISNGESTAPHRGRGRPRLSTNTVQQGSADGQADNSVQTGSGQESPRGSKKLASNEDHVPRKRGRPLGSLNKSTLEKVAATDLPNGGTDTPKRGRGRPKGTIKRKSETTEEGSSATPRKRGRPKGSLNKKSRLSGGQQDVSNGISKTPRRGRGRPRKNIKQQKQVSGVSQSAKRGRGRPKGSLNKKPATYKVQGKVGRPRREHVSTAKSEAVLPIKRGKRGRPRKQPAKRGRPRKYPLPSPDELKKPKVWKPLGRPRKYARVDPPEGAPSPPRRSRGRPRKSESKKGAHLRKSLPTSPSSARIPSDGPPRKRGRPRSTPKTEDGPARKRGRPKGSVNKNKAKNETQPDNTTPDDSQPDDSSAAAGVVYEEESVVEEVEQVVETVPVQDGENTEETLIEQDGSFEVSNQA</sequence>
<evidence type="ECO:0000256" key="8">
    <source>
        <dbReference type="ARBA" id="ARBA00023163"/>
    </source>
</evidence>
<feature type="region of interest" description="Disordered" evidence="10">
    <location>
        <begin position="1"/>
        <end position="44"/>
    </location>
</feature>
<dbReference type="PRINTS" id="PR00930">
    <property type="entry name" value="HIGHMOBLTYIY"/>
</dbReference>
<dbReference type="InterPro" id="IPR017956">
    <property type="entry name" value="AT_hook_DNA-bd_motif"/>
</dbReference>
<name>A0AAV1MR46_SCOSC</name>
<evidence type="ECO:0000256" key="3">
    <source>
        <dbReference type="ARBA" id="ARBA00022553"/>
    </source>
</evidence>
<dbReference type="Pfam" id="PF02178">
    <property type="entry name" value="AT_hook"/>
    <property type="match status" value="11"/>
</dbReference>
<feature type="compositionally biased region" description="Basic residues" evidence="10">
    <location>
        <begin position="175"/>
        <end position="190"/>
    </location>
</feature>
<feature type="compositionally biased region" description="Low complexity" evidence="10">
    <location>
        <begin position="404"/>
        <end position="425"/>
    </location>
</feature>
<evidence type="ECO:0000256" key="6">
    <source>
        <dbReference type="ARBA" id="ARBA00023015"/>
    </source>
</evidence>
<proteinExistence type="inferred from homology"/>
<dbReference type="PRINTS" id="PR00929">
    <property type="entry name" value="ATHOOK"/>
</dbReference>
<protein>
    <submittedName>
        <fullName evidence="11">Serine/arginine repetitive matrix protein 2-like</fullName>
    </submittedName>
</protein>
<dbReference type="GO" id="GO:0006355">
    <property type="term" value="P:regulation of DNA-templated transcription"/>
    <property type="evidence" value="ECO:0007669"/>
    <property type="project" value="InterPro"/>
</dbReference>
<dbReference type="PANTHER" id="PTHR23341:SF2">
    <property type="entry name" value="HIGH MOBILITY GROUP PROTEIN HMG-12"/>
    <property type="match status" value="1"/>
</dbReference>
<evidence type="ECO:0000256" key="2">
    <source>
        <dbReference type="ARBA" id="ARBA00010812"/>
    </source>
</evidence>
<dbReference type="GO" id="GO:0003677">
    <property type="term" value="F:DNA binding"/>
    <property type="evidence" value="ECO:0007669"/>
    <property type="project" value="UniProtKB-KW"/>
</dbReference>
<evidence type="ECO:0000256" key="4">
    <source>
        <dbReference type="ARBA" id="ARBA00022737"/>
    </source>
</evidence>
<evidence type="ECO:0000313" key="11">
    <source>
        <dbReference type="EMBL" id="CAK6949287.1"/>
    </source>
</evidence>
<dbReference type="InterPro" id="IPR000116">
    <property type="entry name" value="HMGA"/>
</dbReference>
<evidence type="ECO:0000256" key="1">
    <source>
        <dbReference type="ARBA" id="ARBA00004123"/>
    </source>
</evidence>
<dbReference type="SMART" id="SM00384">
    <property type="entry name" value="AT_hook"/>
    <property type="match status" value="14"/>
</dbReference>
<comment type="subcellular location">
    <subcellularLocation>
        <location evidence="1">Nucleus</location>
    </subcellularLocation>
</comment>
<accession>A0AAV1MR46</accession>
<evidence type="ECO:0000256" key="7">
    <source>
        <dbReference type="ARBA" id="ARBA00023125"/>
    </source>
</evidence>
<reference evidence="11 12" key="1">
    <citation type="submission" date="2024-01" db="EMBL/GenBank/DDBJ databases">
        <authorList>
            <person name="Alioto T."/>
            <person name="Alioto T."/>
            <person name="Gomez Garrido J."/>
        </authorList>
    </citation>
    <scope>NUCLEOTIDE SEQUENCE [LARGE SCALE GENOMIC DNA]</scope>
</reference>
<keyword evidence="4" id="KW-0677">Repeat</keyword>
<feature type="region of interest" description="Disordered" evidence="10">
    <location>
        <begin position="59"/>
        <end position="430"/>
    </location>
</feature>
<keyword evidence="9" id="KW-0539">Nucleus</keyword>
<dbReference type="GO" id="GO:0003712">
    <property type="term" value="F:transcription coregulator activity"/>
    <property type="evidence" value="ECO:0007669"/>
    <property type="project" value="TreeGrafter"/>
</dbReference>
<feature type="compositionally biased region" description="Low complexity" evidence="10">
    <location>
        <begin position="219"/>
        <end position="229"/>
    </location>
</feature>
<keyword evidence="5" id="KW-0007">Acetylation</keyword>
<keyword evidence="7" id="KW-0238">DNA-binding</keyword>
<gene>
    <name evidence="11" type="ORF">FSCOSCO3_A008275</name>
</gene>
<comment type="similarity">
    <text evidence="2">Belongs to the HMGA family.</text>
</comment>
<evidence type="ECO:0000256" key="9">
    <source>
        <dbReference type="ARBA" id="ARBA00023242"/>
    </source>
</evidence>
<dbReference type="PANTHER" id="PTHR23341">
    <property type="entry name" value="HIGH MOBILITY GROUP PROTEINS HMG-A AND C"/>
    <property type="match status" value="1"/>
</dbReference>
<keyword evidence="8" id="KW-0804">Transcription</keyword>
<evidence type="ECO:0000256" key="5">
    <source>
        <dbReference type="ARBA" id="ARBA00022990"/>
    </source>
</evidence>
<organism evidence="11 12">
    <name type="scientific">Scomber scombrus</name>
    <name type="common">Atlantic mackerel</name>
    <name type="synonym">Scomber vernalis</name>
    <dbReference type="NCBI Taxonomy" id="13677"/>
    <lineage>
        <taxon>Eukaryota</taxon>
        <taxon>Metazoa</taxon>
        <taxon>Chordata</taxon>
        <taxon>Craniata</taxon>
        <taxon>Vertebrata</taxon>
        <taxon>Euteleostomi</taxon>
        <taxon>Actinopterygii</taxon>
        <taxon>Neopterygii</taxon>
        <taxon>Teleostei</taxon>
        <taxon>Neoteleostei</taxon>
        <taxon>Acanthomorphata</taxon>
        <taxon>Pelagiaria</taxon>
        <taxon>Scombriformes</taxon>
        <taxon>Scombridae</taxon>
        <taxon>Scomber</taxon>
    </lineage>
</organism>
<feature type="compositionally biased region" description="Polar residues" evidence="10">
    <location>
        <begin position="192"/>
        <end position="203"/>
    </location>
</feature>
<keyword evidence="12" id="KW-1185">Reference proteome</keyword>
<feature type="compositionally biased region" description="Basic residues" evidence="10">
    <location>
        <begin position="151"/>
        <end position="161"/>
    </location>
</feature>
<evidence type="ECO:0000313" key="12">
    <source>
        <dbReference type="Proteomes" id="UP001314229"/>
    </source>
</evidence>
<feature type="region of interest" description="Disordered" evidence="10">
    <location>
        <begin position="443"/>
        <end position="467"/>
    </location>
</feature>
<dbReference type="AlphaFoldDB" id="A0AAV1MR46"/>
<feature type="compositionally biased region" description="Basic residues" evidence="10">
    <location>
        <begin position="274"/>
        <end position="293"/>
    </location>
</feature>
<dbReference type="GO" id="GO:0000785">
    <property type="term" value="C:chromatin"/>
    <property type="evidence" value="ECO:0007669"/>
    <property type="project" value="InterPro"/>
</dbReference>
<dbReference type="EMBL" id="CAWUFR010000001">
    <property type="protein sequence ID" value="CAK6949287.1"/>
    <property type="molecule type" value="Genomic_DNA"/>
</dbReference>
<keyword evidence="3" id="KW-0597">Phosphoprotein</keyword>
<feature type="compositionally biased region" description="Polar residues" evidence="10">
    <location>
        <begin position="77"/>
        <end position="104"/>
    </location>
</feature>
<feature type="compositionally biased region" description="Basic residues" evidence="10">
    <location>
        <begin position="205"/>
        <end position="218"/>
    </location>
</feature>
<comment type="caution">
    <text evidence="11">The sequence shown here is derived from an EMBL/GenBank/DDBJ whole genome shotgun (WGS) entry which is preliminary data.</text>
</comment>
<dbReference type="GO" id="GO:0005634">
    <property type="term" value="C:nucleus"/>
    <property type="evidence" value="ECO:0007669"/>
    <property type="project" value="UniProtKB-SubCell"/>
</dbReference>
<dbReference type="GO" id="GO:0010557">
    <property type="term" value="P:positive regulation of macromolecule biosynthetic process"/>
    <property type="evidence" value="ECO:0007669"/>
    <property type="project" value="UniProtKB-ARBA"/>
</dbReference>
<dbReference type="Proteomes" id="UP001314229">
    <property type="component" value="Unassembled WGS sequence"/>
</dbReference>
<keyword evidence="6" id="KW-0805">Transcription regulation</keyword>
<evidence type="ECO:0000256" key="10">
    <source>
        <dbReference type="SAM" id="MobiDB-lite"/>
    </source>
</evidence>
<feature type="compositionally biased region" description="Polar residues" evidence="10">
    <location>
        <begin position="19"/>
        <end position="30"/>
    </location>
</feature>